<keyword evidence="4" id="KW-0997">Cell inner membrane</keyword>
<evidence type="ECO:0000256" key="7">
    <source>
        <dbReference type="ARBA" id="ARBA00023136"/>
    </source>
</evidence>
<evidence type="ECO:0000259" key="9">
    <source>
        <dbReference type="PROSITE" id="PS50928"/>
    </source>
</evidence>
<name>A0ABY3W6Y6_9MICC</name>
<feature type="transmembrane region" description="Helical" evidence="8">
    <location>
        <begin position="349"/>
        <end position="373"/>
    </location>
</feature>
<dbReference type="Gene3D" id="1.10.3720.10">
    <property type="entry name" value="MetI-like"/>
    <property type="match status" value="2"/>
</dbReference>
<feature type="transmembrane region" description="Helical" evidence="8">
    <location>
        <begin position="237"/>
        <end position="259"/>
    </location>
</feature>
<gene>
    <name evidence="10" type="ORF">MNQ99_15025</name>
</gene>
<dbReference type="PROSITE" id="PS50928">
    <property type="entry name" value="ABC_TM1"/>
    <property type="match status" value="2"/>
</dbReference>
<evidence type="ECO:0000256" key="1">
    <source>
        <dbReference type="ARBA" id="ARBA00004429"/>
    </source>
</evidence>
<keyword evidence="2 8" id="KW-0813">Transport</keyword>
<dbReference type="InterPro" id="IPR035906">
    <property type="entry name" value="MetI-like_sf"/>
</dbReference>
<evidence type="ECO:0000256" key="8">
    <source>
        <dbReference type="RuleBase" id="RU363032"/>
    </source>
</evidence>
<accession>A0ABY3W6Y6</accession>
<keyword evidence="5 8" id="KW-0812">Transmembrane</keyword>
<feature type="transmembrane region" description="Helical" evidence="8">
    <location>
        <begin position="193"/>
        <end position="216"/>
    </location>
</feature>
<dbReference type="Pfam" id="PF00528">
    <property type="entry name" value="BPD_transp_1"/>
    <property type="match status" value="2"/>
</dbReference>
<feature type="transmembrane region" description="Helical" evidence="8">
    <location>
        <begin position="524"/>
        <end position="544"/>
    </location>
</feature>
<protein>
    <submittedName>
        <fullName evidence="10">Iron ABC transporter permease</fullName>
    </submittedName>
</protein>
<dbReference type="PANTHER" id="PTHR43357">
    <property type="entry name" value="INNER MEMBRANE ABC TRANSPORTER PERMEASE PROTEIN YDCV"/>
    <property type="match status" value="1"/>
</dbReference>
<evidence type="ECO:0000313" key="11">
    <source>
        <dbReference type="Proteomes" id="UP000829069"/>
    </source>
</evidence>
<feature type="domain" description="ABC transmembrane type-1" evidence="9">
    <location>
        <begin position="106"/>
        <end position="317"/>
    </location>
</feature>
<evidence type="ECO:0000256" key="3">
    <source>
        <dbReference type="ARBA" id="ARBA00022475"/>
    </source>
</evidence>
<keyword evidence="6 8" id="KW-1133">Transmembrane helix</keyword>
<keyword evidence="3" id="KW-1003">Cell membrane</keyword>
<keyword evidence="11" id="KW-1185">Reference proteome</keyword>
<feature type="transmembrane region" description="Helical" evidence="8">
    <location>
        <begin position="105"/>
        <end position="129"/>
    </location>
</feature>
<feature type="transmembrane region" description="Helical" evidence="8">
    <location>
        <begin position="576"/>
        <end position="599"/>
    </location>
</feature>
<dbReference type="CDD" id="cd06261">
    <property type="entry name" value="TM_PBP2"/>
    <property type="match status" value="2"/>
</dbReference>
<evidence type="ECO:0000256" key="6">
    <source>
        <dbReference type="ARBA" id="ARBA00022989"/>
    </source>
</evidence>
<comment type="subcellular location">
    <subcellularLocation>
        <location evidence="1">Cell inner membrane</location>
        <topology evidence="1">Multi-pass membrane protein</topology>
    </subcellularLocation>
    <subcellularLocation>
        <location evidence="8">Cell membrane</location>
        <topology evidence="8">Multi-pass membrane protein</topology>
    </subcellularLocation>
</comment>
<dbReference type="PANTHER" id="PTHR43357:SF4">
    <property type="entry name" value="INNER MEMBRANE ABC TRANSPORTER PERMEASE PROTEIN YDCV"/>
    <property type="match status" value="1"/>
</dbReference>
<feature type="transmembrane region" description="Helical" evidence="8">
    <location>
        <begin position="438"/>
        <end position="461"/>
    </location>
</feature>
<feature type="transmembrane region" description="Helical" evidence="8">
    <location>
        <begin position="296"/>
        <end position="316"/>
    </location>
</feature>
<proteinExistence type="inferred from homology"/>
<feature type="transmembrane region" description="Helical" evidence="8">
    <location>
        <begin position="55"/>
        <end position="77"/>
    </location>
</feature>
<dbReference type="EMBL" id="CP093326">
    <property type="protein sequence ID" value="UNK45236.1"/>
    <property type="molecule type" value="Genomic_DNA"/>
</dbReference>
<evidence type="ECO:0000256" key="5">
    <source>
        <dbReference type="ARBA" id="ARBA00022692"/>
    </source>
</evidence>
<feature type="domain" description="ABC transmembrane type-1" evidence="9">
    <location>
        <begin position="400"/>
        <end position="590"/>
    </location>
</feature>
<feature type="transmembrane region" description="Helical" evidence="8">
    <location>
        <begin position="141"/>
        <end position="164"/>
    </location>
</feature>
<evidence type="ECO:0000313" key="10">
    <source>
        <dbReference type="EMBL" id="UNK45236.1"/>
    </source>
</evidence>
<organism evidence="10 11">
    <name type="scientific">Arthrobacter sulfonylureivorans</name>
    <dbReference type="NCBI Taxonomy" id="2486855"/>
    <lineage>
        <taxon>Bacteria</taxon>
        <taxon>Bacillati</taxon>
        <taxon>Actinomycetota</taxon>
        <taxon>Actinomycetes</taxon>
        <taxon>Micrococcales</taxon>
        <taxon>Micrococcaceae</taxon>
        <taxon>Arthrobacter</taxon>
    </lineage>
</organism>
<comment type="similarity">
    <text evidence="8">Belongs to the binding-protein-dependent transport system permease family.</text>
</comment>
<dbReference type="RefSeq" id="WP_241913503.1">
    <property type="nucleotide sequence ID" value="NZ_CP093326.1"/>
</dbReference>
<feature type="transmembrane region" description="Helical" evidence="8">
    <location>
        <begin position="467"/>
        <end position="487"/>
    </location>
</feature>
<dbReference type="Proteomes" id="UP000829069">
    <property type="component" value="Chromosome"/>
</dbReference>
<dbReference type="InterPro" id="IPR000515">
    <property type="entry name" value="MetI-like"/>
</dbReference>
<evidence type="ECO:0000256" key="4">
    <source>
        <dbReference type="ARBA" id="ARBA00022519"/>
    </source>
</evidence>
<evidence type="ECO:0000256" key="2">
    <source>
        <dbReference type="ARBA" id="ARBA00022448"/>
    </source>
</evidence>
<reference evidence="10 11" key="1">
    <citation type="submission" date="2022-03" db="EMBL/GenBank/DDBJ databases">
        <title>Isotopic signatures of nitrous oxide derived from detoxification processes.</title>
        <authorList>
            <person name="Behrendt U."/>
            <person name="Buchen C."/>
            <person name="Well R."/>
            <person name="Ulrich A."/>
            <person name="Rohe L."/>
            <person name="Kolb S."/>
            <person name="Schloter M."/>
            <person name="Horn M.A."/>
            <person name="Augustin J."/>
        </authorList>
    </citation>
    <scope>NUCLEOTIDE SEQUENCE [LARGE SCALE GENOMIC DNA]</scope>
    <source>
        <strain evidence="10 11">S4-C24</strain>
    </source>
</reference>
<dbReference type="SUPFAM" id="SSF161098">
    <property type="entry name" value="MetI-like"/>
    <property type="match status" value="2"/>
</dbReference>
<keyword evidence="7 8" id="KW-0472">Membrane</keyword>
<feature type="transmembrane region" description="Helical" evidence="8">
    <location>
        <begin position="404"/>
        <end position="426"/>
    </location>
</feature>
<sequence length="619" mass="65810">MNGVTNIKRTKCVNDVRNAYGTSQARERGAMSVLTALRSTSRIQPATAAGMIGKAVCLLIFTWLFVWPLGMLIYGAFSSSPLAGNPKWTLSGFERLINDPNAYEALGATVVYAVVITVLSMAVAIFMATVTTRMDVPFRRLITPVMVILVAMPTVLYSLSWAMLGAGQTGMINRFLDALGLDFLAETFNTRSWFGLVLVTVLKASALAYMILLGAFRNQNAALEEAARIGGASRIRSFIGIELPALLPALGAASLFIFVKGLEAFETPAVLGLPAGINVFATQIYDYLRGGYEADYPAASASSLVIVAILAVLVLLQLKLTGGGKTFTSVGGRAKGADLRKPGKWTGSVVAGVMFFIVVALILPIAQVILSAFQPYLGASELTLQNFERLLNTPSVMNALETTIIVSTIGGLLTVILALVVSFAFVRMKGRLGRYIQLASWVPAAMPGLVLGLAFLWSVLMTPGTKTIYGTVWILVIGLAVATVPLATRTLEGALAQIGVDMEEAARISGDNFLRAFGTVTVRLLVPSLISAWFLVAITMSGILDVPILLGSANTEMIATVSFGFYSSGETVLASALYVIFTCAMAGLAAAAFVLWLIARTIIRRRASQLRGEVEGVSA</sequence>